<name>A0A2P6SBK4_ROSCH</name>
<feature type="signal peptide" evidence="1">
    <location>
        <begin position="1"/>
        <end position="20"/>
    </location>
</feature>
<proteinExistence type="predicted"/>
<gene>
    <name evidence="2" type="ORF">RchiOBHm_Chr1g0331521</name>
</gene>
<evidence type="ECO:0000313" key="2">
    <source>
        <dbReference type="EMBL" id="PRQ56054.1"/>
    </source>
</evidence>
<reference evidence="2 3" key="1">
    <citation type="journal article" date="2018" name="Nat. Genet.">
        <title>The Rosa genome provides new insights in the design of modern roses.</title>
        <authorList>
            <person name="Bendahmane M."/>
        </authorList>
    </citation>
    <scope>NUCLEOTIDE SEQUENCE [LARGE SCALE GENOMIC DNA]</scope>
    <source>
        <strain evidence="3">cv. Old Blush</strain>
    </source>
</reference>
<organism evidence="2 3">
    <name type="scientific">Rosa chinensis</name>
    <name type="common">China rose</name>
    <dbReference type="NCBI Taxonomy" id="74649"/>
    <lineage>
        <taxon>Eukaryota</taxon>
        <taxon>Viridiplantae</taxon>
        <taxon>Streptophyta</taxon>
        <taxon>Embryophyta</taxon>
        <taxon>Tracheophyta</taxon>
        <taxon>Spermatophyta</taxon>
        <taxon>Magnoliopsida</taxon>
        <taxon>eudicotyledons</taxon>
        <taxon>Gunneridae</taxon>
        <taxon>Pentapetalae</taxon>
        <taxon>rosids</taxon>
        <taxon>fabids</taxon>
        <taxon>Rosales</taxon>
        <taxon>Rosaceae</taxon>
        <taxon>Rosoideae</taxon>
        <taxon>Rosoideae incertae sedis</taxon>
        <taxon>Rosa</taxon>
    </lineage>
</organism>
<accession>A0A2P6SBK4</accession>
<evidence type="ECO:0000313" key="3">
    <source>
        <dbReference type="Proteomes" id="UP000238479"/>
    </source>
</evidence>
<keyword evidence="3" id="KW-1185">Reference proteome</keyword>
<protein>
    <submittedName>
        <fullName evidence="2">Uncharacterized protein</fullName>
    </submittedName>
</protein>
<evidence type="ECO:0000256" key="1">
    <source>
        <dbReference type="SAM" id="SignalP"/>
    </source>
</evidence>
<dbReference type="Proteomes" id="UP000238479">
    <property type="component" value="Chromosome 1"/>
</dbReference>
<dbReference type="Gramene" id="PRQ56054">
    <property type="protein sequence ID" value="PRQ56054"/>
    <property type="gene ID" value="RchiOBHm_Chr1g0331521"/>
</dbReference>
<comment type="caution">
    <text evidence="2">The sequence shown here is derived from an EMBL/GenBank/DDBJ whole genome shotgun (WGS) entry which is preliminary data.</text>
</comment>
<sequence length="56" mass="6694">MFFHFDWIFCCSVLIRVIDCGFRKLGIELCWVVSFDSEFAEKLGIEFCRFAVFMLK</sequence>
<keyword evidence="1" id="KW-0732">Signal</keyword>
<dbReference type="AlphaFoldDB" id="A0A2P6SBK4"/>
<feature type="chain" id="PRO_5015146578" evidence="1">
    <location>
        <begin position="21"/>
        <end position="56"/>
    </location>
</feature>
<dbReference type="EMBL" id="PDCK01000039">
    <property type="protein sequence ID" value="PRQ56054.1"/>
    <property type="molecule type" value="Genomic_DNA"/>
</dbReference>